<dbReference type="SMART" id="SM00279">
    <property type="entry name" value="HhH2"/>
    <property type="match status" value="1"/>
</dbReference>
<dbReference type="GO" id="GO:0006261">
    <property type="term" value="P:DNA-templated DNA replication"/>
    <property type="evidence" value="ECO:0007669"/>
    <property type="project" value="UniProtKB-UniRule"/>
</dbReference>
<protein>
    <recommendedName>
        <fullName evidence="3 15">DNA polymerase I</fullName>
        <ecNumber evidence="2 15">2.7.7.7</ecNumber>
    </recommendedName>
</protein>
<dbReference type="SUPFAM" id="SSF88723">
    <property type="entry name" value="PIN domain-like"/>
    <property type="match status" value="1"/>
</dbReference>
<dbReference type="FunFam" id="3.40.50.1010:FF:000001">
    <property type="entry name" value="DNA polymerase I"/>
    <property type="match status" value="1"/>
</dbReference>
<dbReference type="EMBL" id="QZJZ01000031">
    <property type="protein sequence ID" value="RJP60286.1"/>
    <property type="molecule type" value="Genomic_DNA"/>
</dbReference>
<keyword evidence="12 16" id="KW-0238">DNA-binding</keyword>
<dbReference type="AlphaFoldDB" id="A0A3A4R763"/>
<dbReference type="GO" id="GO:0003677">
    <property type="term" value="F:DNA binding"/>
    <property type="evidence" value="ECO:0007669"/>
    <property type="project" value="UniProtKB-UniRule"/>
</dbReference>
<dbReference type="SUPFAM" id="SSF53098">
    <property type="entry name" value="Ribonuclease H-like"/>
    <property type="match status" value="1"/>
</dbReference>
<dbReference type="GO" id="GO:0003887">
    <property type="term" value="F:DNA-directed DNA polymerase activity"/>
    <property type="evidence" value="ECO:0007669"/>
    <property type="project" value="UniProtKB-UniRule"/>
</dbReference>
<dbReference type="InterPro" id="IPR012337">
    <property type="entry name" value="RNaseH-like_sf"/>
</dbReference>
<dbReference type="Gene3D" id="3.30.70.370">
    <property type="match status" value="1"/>
</dbReference>
<dbReference type="InterPro" id="IPR043502">
    <property type="entry name" value="DNA/RNA_pol_sf"/>
</dbReference>
<dbReference type="Gene3D" id="1.10.150.20">
    <property type="entry name" value="5' to 3' exonuclease, C-terminal subdomain"/>
    <property type="match status" value="2"/>
</dbReference>
<feature type="domain" description="5'-3' exonuclease" evidence="18">
    <location>
        <begin position="3"/>
        <end position="264"/>
    </location>
</feature>
<dbReference type="Pfam" id="PF01367">
    <property type="entry name" value="5_3_exonuc"/>
    <property type="match status" value="1"/>
</dbReference>
<dbReference type="InterPro" id="IPR036397">
    <property type="entry name" value="RNaseH_sf"/>
</dbReference>
<evidence type="ECO:0000256" key="3">
    <source>
        <dbReference type="ARBA" id="ARBA00020311"/>
    </source>
</evidence>
<evidence type="ECO:0000256" key="15">
    <source>
        <dbReference type="NCBIfam" id="TIGR00593"/>
    </source>
</evidence>
<evidence type="ECO:0000256" key="13">
    <source>
        <dbReference type="ARBA" id="ARBA00023204"/>
    </source>
</evidence>
<keyword evidence="4 16" id="KW-0808">Transferase</keyword>
<evidence type="ECO:0000313" key="21">
    <source>
        <dbReference type="Proteomes" id="UP000266426"/>
    </source>
</evidence>
<comment type="similarity">
    <text evidence="1 16">Belongs to the DNA polymerase type-A family.</text>
</comment>
<dbReference type="Pfam" id="PF02739">
    <property type="entry name" value="5_3_exonuc_N"/>
    <property type="match status" value="1"/>
</dbReference>
<evidence type="ECO:0000256" key="8">
    <source>
        <dbReference type="ARBA" id="ARBA00022763"/>
    </source>
</evidence>
<dbReference type="InterPro" id="IPR019760">
    <property type="entry name" value="DNA-dir_DNA_pol_A_CS"/>
</dbReference>
<keyword evidence="7" id="KW-0540">Nuclease</keyword>
<comment type="caution">
    <text evidence="20">The sequence shown here is derived from an EMBL/GenBank/DDBJ whole genome shotgun (WGS) entry which is preliminary data.</text>
</comment>
<dbReference type="SMART" id="SM00482">
    <property type="entry name" value="POLAc"/>
    <property type="match status" value="1"/>
</dbReference>
<keyword evidence="10 16" id="KW-0269">Exonuclease</keyword>
<dbReference type="Proteomes" id="UP000266426">
    <property type="component" value="Unassembled WGS sequence"/>
</dbReference>
<dbReference type="InterPro" id="IPR002298">
    <property type="entry name" value="DNA_polymerase_A"/>
</dbReference>
<organism evidence="20 21">
    <name type="scientific">Candidatus Auribacter fodinae</name>
    <dbReference type="NCBI Taxonomy" id="2093366"/>
    <lineage>
        <taxon>Bacteria</taxon>
        <taxon>Pseudomonadati</taxon>
        <taxon>Candidatus Auribacterota</taxon>
        <taxon>Candidatus Auribacteria</taxon>
        <taxon>Candidatus Auribacterales</taxon>
        <taxon>Candidatus Auribacteraceae</taxon>
        <taxon>Candidatus Auribacter</taxon>
    </lineage>
</organism>
<dbReference type="InterPro" id="IPR018320">
    <property type="entry name" value="DNA_polymerase_1"/>
</dbReference>
<dbReference type="NCBIfam" id="NF004397">
    <property type="entry name" value="PRK05755.1"/>
    <property type="match status" value="1"/>
</dbReference>
<evidence type="ECO:0000259" key="18">
    <source>
        <dbReference type="SMART" id="SM00475"/>
    </source>
</evidence>
<evidence type="ECO:0000256" key="16">
    <source>
        <dbReference type="RuleBase" id="RU004460"/>
    </source>
</evidence>
<dbReference type="FunFam" id="1.20.1060.10:FF:000001">
    <property type="entry name" value="DNA polymerase I"/>
    <property type="match status" value="1"/>
</dbReference>
<evidence type="ECO:0000259" key="17">
    <source>
        <dbReference type="SMART" id="SM00474"/>
    </source>
</evidence>
<dbReference type="Gene3D" id="1.20.1060.10">
    <property type="entry name" value="Taq DNA Polymerase, Chain T, domain 4"/>
    <property type="match status" value="1"/>
</dbReference>
<dbReference type="SUPFAM" id="SSF47807">
    <property type="entry name" value="5' to 3' exonuclease, C-terminal subdomain"/>
    <property type="match status" value="1"/>
</dbReference>
<evidence type="ECO:0000256" key="7">
    <source>
        <dbReference type="ARBA" id="ARBA00022722"/>
    </source>
</evidence>
<dbReference type="CDD" id="cd09859">
    <property type="entry name" value="PIN_53EXO"/>
    <property type="match status" value="1"/>
</dbReference>
<keyword evidence="5 16" id="KW-0548">Nucleotidyltransferase</keyword>
<dbReference type="InterPro" id="IPR002562">
    <property type="entry name" value="3'-5'_exonuclease_dom"/>
</dbReference>
<keyword evidence="11 16" id="KW-0239">DNA-directed DNA polymerase</keyword>
<dbReference type="CDD" id="cd06139">
    <property type="entry name" value="DNA_polA_I_Ecoli_like_exo"/>
    <property type="match status" value="1"/>
</dbReference>
<dbReference type="EC" id="2.7.7.7" evidence="2 15"/>
<dbReference type="PANTHER" id="PTHR10133:SF27">
    <property type="entry name" value="DNA POLYMERASE NU"/>
    <property type="match status" value="1"/>
</dbReference>
<dbReference type="InterPro" id="IPR020046">
    <property type="entry name" value="5-3_exonucl_a-hlix_arch_N"/>
</dbReference>
<comment type="function">
    <text evidence="16">In addition to polymerase activity, this DNA polymerase exhibits 3'-5' and 5'-3' exonuclease activity.</text>
</comment>
<evidence type="ECO:0000256" key="11">
    <source>
        <dbReference type="ARBA" id="ARBA00022932"/>
    </source>
</evidence>
<keyword evidence="8 16" id="KW-0227">DNA damage</keyword>
<name>A0A3A4R763_9BACT</name>
<evidence type="ECO:0000256" key="14">
    <source>
        <dbReference type="ARBA" id="ARBA00049244"/>
    </source>
</evidence>
<dbReference type="SMART" id="SM00474">
    <property type="entry name" value="35EXOc"/>
    <property type="match status" value="1"/>
</dbReference>
<keyword evidence="13 16" id="KW-0234">DNA repair</keyword>
<evidence type="ECO:0000256" key="5">
    <source>
        <dbReference type="ARBA" id="ARBA00022695"/>
    </source>
</evidence>
<feature type="domain" description="DNA-directed DNA polymerase family A palm" evidence="19">
    <location>
        <begin position="665"/>
        <end position="872"/>
    </location>
</feature>
<evidence type="ECO:0000256" key="9">
    <source>
        <dbReference type="ARBA" id="ARBA00022801"/>
    </source>
</evidence>
<accession>A0A3A4R763</accession>
<dbReference type="InterPro" id="IPR036279">
    <property type="entry name" value="5-3_exonuclease_C_sf"/>
</dbReference>
<dbReference type="NCBIfam" id="TIGR00593">
    <property type="entry name" value="pola"/>
    <property type="match status" value="1"/>
</dbReference>
<dbReference type="PRINTS" id="PR00868">
    <property type="entry name" value="DNAPOLI"/>
</dbReference>
<dbReference type="Gene3D" id="3.30.420.10">
    <property type="entry name" value="Ribonuclease H-like superfamily/Ribonuclease H"/>
    <property type="match status" value="1"/>
</dbReference>
<evidence type="ECO:0000256" key="12">
    <source>
        <dbReference type="ARBA" id="ARBA00023125"/>
    </source>
</evidence>
<dbReference type="Pfam" id="PF01612">
    <property type="entry name" value="DNA_pol_A_exo1"/>
    <property type="match status" value="1"/>
</dbReference>
<sequence>MKKKIYLIDGTALAYRSYFAFIRAPLINSKGDNTSAVFGFANTLRALLQQDKPEYILVAFDISAKTFRHDKYPDYKATREKMPDDMRAQLPLINDMLRAFKIQSLGMEGVEADDIIGSAAKQFAHQGYEILIVTADKDFMQLVDDDIRLYDIKSIAGESRFIDSDEVVEKFGVKPENVTDVLGLMGDSSDNIPGVPSVGPKTAYKLLAEFFSLENIYNHIAEVQPEKLQQKLLEFKDQAFLSKDLATIDTSLELPVKIDDLAYNGPDNKQLVSFFQEMEFTRFLKDYELEDAIRQPVEYHCIKTWSEFLHFFELLKKQTLFAFDTETTSVNPVDAQLVGMSFSFKECEAYYIPAVLDDASPEQGDLFVEPQPSIFNRILNALKPLLENADIHKCGHNIKYDTLVMMNYGITVRGVLFDTMIASYLLRPTARQHNLDSVSLFYLNFKKIPTSSLIGTGKNQISMAEVPVDDVARYACEDADITLRLHKILKNQLEDAGLMELFTTIEMPLVSVLQDMEATGVAIDTEFFKNMSGELGVLLDQYQKKIYELAGEEFNINSPQQLGIILFDKLEIHKQLAYKVKKTKIGYRTDVEVLEALSDHPLPCAVLEYRQLAKLKSTYVDTLPALVSPRTHRVHTSFNQTVTATGRLSSSDPNLQNIPVRTELGRQIRKGFIASDKSKVLLAADYSQIELRILAHLSGDAKLIEAFQSNEDIHTKTASLIFGLPMGDVSKELRGRAKAINFGIIYGMGQQKLARDTGISNQEAKSFIANYFATYTGVRNFIDTTIELARKQGYVTTLFNRRREIPEIHSENNGVRANAEHIAVNTPIQGTCADLIKIAMIDIFQSLQNNKLQTKLLLQIHDELVFEVPECELETVSPLIRQSMETAISLSVPIVVEIAHGNNWMEI</sequence>
<dbReference type="CDD" id="cd09898">
    <property type="entry name" value="H3TH_53EXO"/>
    <property type="match status" value="1"/>
</dbReference>
<dbReference type="Gene3D" id="3.40.50.1010">
    <property type="entry name" value="5'-nuclease"/>
    <property type="match status" value="1"/>
</dbReference>
<dbReference type="PROSITE" id="PS00447">
    <property type="entry name" value="DNA_POLYMERASE_A"/>
    <property type="match status" value="1"/>
</dbReference>
<evidence type="ECO:0000256" key="1">
    <source>
        <dbReference type="ARBA" id="ARBA00007705"/>
    </source>
</evidence>
<evidence type="ECO:0000259" key="19">
    <source>
        <dbReference type="SMART" id="SM00482"/>
    </source>
</evidence>
<dbReference type="FunFam" id="1.10.150.20:FF:000002">
    <property type="entry name" value="DNA polymerase I"/>
    <property type="match status" value="1"/>
</dbReference>
<dbReference type="InterPro" id="IPR008918">
    <property type="entry name" value="HhH2"/>
</dbReference>
<dbReference type="GO" id="GO:0008409">
    <property type="term" value="F:5'-3' exonuclease activity"/>
    <property type="evidence" value="ECO:0007669"/>
    <property type="project" value="UniProtKB-UniRule"/>
</dbReference>
<keyword evidence="6 16" id="KW-0235">DNA replication</keyword>
<dbReference type="CDD" id="cd08637">
    <property type="entry name" value="DNA_pol_A_pol_I_C"/>
    <property type="match status" value="1"/>
</dbReference>
<evidence type="ECO:0000256" key="10">
    <source>
        <dbReference type="ARBA" id="ARBA00022839"/>
    </source>
</evidence>
<dbReference type="GO" id="GO:0008408">
    <property type="term" value="F:3'-5' exonuclease activity"/>
    <property type="evidence" value="ECO:0007669"/>
    <property type="project" value="UniProtKB-UniRule"/>
</dbReference>
<dbReference type="SMART" id="SM00475">
    <property type="entry name" value="53EXOc"/>
    <property type="match status" value="1"/>
</dbReference>
<dbReference type="SUPFAM" id="SSF56672">
    <property type="entry name" value="DNA/RNA polymerases"/>
    <property type="match status" value="1"/>
</dbReference>
<dbReference type="InterPro" id="IPR029060">
    <property type="entry name" value="PIN-like_dom_sf"/>
</dbReference>
<proteinExistence type="inferred from homology"/>
<evidence type="ECO:0000256" key="4">
    <source>
        <dbReference type="ARBA" id="ARBA00022679"/>
    </source>
</evidence>
<dbReference type="PANTHER" id="PTHR10133">
    <property type="entry name" value="DNA POLYMERASE I"/>
    <property type="match status" value="1"/>
</dbReference>
<gene>
    <name evidence="16 20" type="primary">polA</name>
    <name evidence="20" type="ORF">C4541_04365</name>
</gene>
<reference evidence="20 21" key="1">
    <citation type="journal article" date="2017" name="ISME J.">
        <title>Energy and carbon metabolisms in a deep terrestrial subsurface fluid microbial community.</title>
        <authorList>
            <person name="Momper L."/>
            <person name="Jungbluth S.P."/>
            <person name="Lee M.D."/>
            <person name="Amend J.P."/>
        </authorList>
    </citation>
    <scope>NUCLEOTIDE SEQUENCE [LARGE SCALE GENOMIC DNA]</scope>
    <source>
        <strain evidence="20">SURF_26</strain>
    </source>
</reference>
<dbReference type="InterPro" id="IPR002421">
    <property type="entry name" value="5-3_exonuclease"/>
</dbReference>
<dbReference type="InterPro" id="IPR001098">
    <property type="entry name" value="DNA-dir_DNA_pol_A_palm_dom"/>
</dbReference>
<evidence type="ECO:0000256" key="2">
    <source>
        <dbReference type="ARBA" id="ARBA00012417"/>
    </source>
</evidence>
<dbReference type="InterPro" id="IPR020045">
    <property type="entry name" value="DNA_polI_H3TH"/>
</dbReference>
<feature type="domain" description="3'-5' exonuclease" evidence="17">
    <location>
        <begin position="299"/>
        <end position="494"/>
    </location>
</feature>
<dbReference type="GO" id="GO:0006302">
    <property type="term" value="P:double-strand break repair"/>
    <property type="evidence" value="ECO:0007669"/>
    <property type="project" value="TreeGrafter"/>
</dbReference>
<dbReference type="Pfam" id="PF00476">
    <property type="entry name" value="DNA_pol_A"/>
    <property type="match status" value="1"/>
</dbReference>
<evidence type="ECO:0000256" key="6">
    <source>
        <dbReference type="ARBA" id="ARBA00022705"/>
    </source>
</evidence>
<dbReference type="FunFam" id="1.10.150.20:FF:000003">
    <property type="entry name" value="DNA polymerase I"/>
    <property type="match status" value="1"/>
</dbReference>
<comment type="catalytic activity">
    <reaction evidence="14 16">
        <text>DNA(n) + a 2'-deoxyribonucleoside 5'-triphosphate = DNA(n+1) + diphosphate</text>
        <dbReference type="Rhea" id="RHEA:22508"/>
        <dbReference type="Rhea" id="RHEA-COMP:17339"/>
        <dbReference type="Rhea" id="RHEA-COMP:17340"/>
        <dbReference type="ChEBI" id="CHEBI:33019"/>
        <dbReference type="ChEBI" id="CHEBI:61560"/>
        <dbReference type="ChEBI" id="CHEBI:173112"/>
        <dbReference type="EC" id="2.7.7.7"/>
    </reaction>
</comment>
<keyword evidence="9 16" id="KW-0378">Hydrolase</keyword>
<evidence type="ECO:0000313" key="20">
    <source>
        <dbReference type="EMBL" id="RJP60286.1"/>
    </source>
</evidence>